<proteinExistence type="predicted"/>
<protein>
    <submittedName>
        <fullName evidence="1">Uncharacterized protein</fullName>
    </submittedName>
</protein>
<evidence type="ECO:0000313" key="1">
    <source>
        <dbReference type="EMBL" id="KRY63891.1"/>
    </source>
</evidence>
<dbReference type="EMBL" id="JYDT01001903">
    <property type="protein sequence ID" value="KRY63891.1"/>
    <property type="molecule type" value="Genomic_DNA"/>
</dbReference>
<reference evidence="1 2" key="1">
    <citation type="submission" date="2015-01" db="EMBL/GenBank/DDBJ databases">
        <title>Evolution of Trichinella species and genotypes.</title>
        <authorList>
            <person name="Korhonen P.K."/>
            <person name="Edoardo P."/>
            <person name="Giuseppe L.R."/>
            <person name="Gasser R.B."/>
        </authorList>
    </citation>
    <scope>NUCLEOTIDE SEQUENCE [LARGE SCALE GENOMIC DNA]</scope>
    <source>
        <strain evidence="1">ISS470</strain>
    </source>
</reference>
<accession>A0A0V1DSC2</accession>
<organism evidence="1 2">
    <name type="scientific">Trichinella pseudospiralis</name>
    <name type="common">Parasitic roundworm</name>
    <dbReference type="NCBI Taxonomy" id="6337"/>
    <lineage>
        <taxon>Eukaryota</taxon>
        <taxon>Metazoa</taxon>
        <taxon>Ecdysozoa</taxon>
        <taxon>Nematoda</taxon>
        <taxon>Enoplea</taxon>
        <taxon>Dorylaimia</taxon>
        <taxon>Trichinellida</taxon>
        <taxon>Trichinellidae</taxon>
        <taxon>Trichinella</taxon>
    </lineage>
</organism>
<evidence type="ECO:0000313" key="2">
    <source>
        <dbReference type="Proteomes" id="UP000054995"/>
    </source>
</evidence>
<dbReference type="AlphaFoldDB" id="A0A0V1DSC2"/>
<name>A0A0V1DSC2_TRIPS</name>
<dbReference type="Proteomes" id="UP000054995">
    <property type="component" value="Unassembled WGS sequence"/>
</dbReference>
<sequence length="41" mass="4672">MIIRNNFYLNNSFILAKNINDSVNRLSQTVGITSLQSRDNS</sequence>
<gene>
    <name evidence="1" type="ORF">T4D_6304</name>
</gene>
<keyword evidence="2" id="KW-1185">Reference proteome</keyword>
<comment type="caution">
    <text evidence="1">The sequence shown here is derived from an EMBL/GenBank/DDBJ whole genome shotgun (WGS) entry which is preliminary data.</text>
</comment>